<sequence length="164" mass="19835">MGKITMIFLLFGTLLFSENYPKEKIIRIIEKNEKYECVPDKKVRKIGWELNGQSFIGHLDENGERYGEFKEVNDDALRECYLEDEYINYYKNRYFYKENKKISLIVSYGEKKDNIQLILKNTKDIREVYFFERKGKKYKRKNLIMTFDPAIIFYPSDLIKEKSE</sequence>
<accession>A0A510K984</accession>
<reference evidence="1 2" key="1">
    <citation type="submission" date="2019-07" db="EMBL/GenBank/DDBJ databases">
        <title>Complete Genome Sequence of Leptotrichia wadei Strain JMUB3933.</title>
        <authorList>
            <person name="Watanabe S."/>
            <person name="Cui L."/>
        </authorList>
    </citation>
    <scope>NUCLEOTIDE SEQUENCE [LARGE SCALE GENOMIC DNA]</scope>
    <source>
        <strain evidence="1 2">JMUB3933</strain>
    </source>
</reference>
<dbReference type="AlphaFoldDB" id="A0A510K984"/>
<evidence type="ECO:0000313" key="2">
    <source>
        <dbReference type="Proteomes" id="UP000321397"/>
    </source>
</evidence>
<evidence type="ECO:0000313" key="1">
    <source>
        <dbReference type="EMBL" id="BBM48228.1"/>
    </source>
</evidence>
<protein>
    <submittedName>
        <fullName evidence="1">Uncharacterized protein</fullName>
    </submittedName>
</protein>
<name>A0A510K984_9FUSO</name>
<gene>
    <name evidence="1" type="ORF">JMUB3933_1742</name>
</gene>
<dbReference type="EMBL" id="AP019834">
    <property type="protein sequence ID" value="BBM48228.1"/>
    <property type="molecule type" value="Genomic_DNA"/>
</dbReference>
<organism evidence="1 2">
    <name type="scientific">Leptotrichia wadei</name>
    <dbReference type="NCBI Taxonomy" id="157687"/>
    <lineage>
        <taxon>Bacteria</taxon>
        <taxon>Fusobacteriati</taxon>
        <taxon>Fusobacteriota</taxon>
        <taxon>Fusobacteriia</taxon>
        <taxon>Fusobacteriales</taxon>
        <taxon>Leptotrichiaceae</taxon>
        <taxon>Leptotrichia</taxon>
    </lineage>
</organism>
<dbReference type="Proteomes" id="UP000321397">
    <property type="component" value="Chromosome"/>
</dbReference>
<proteinExistence type="predicted"/>